<dbReference type="EMBL" id="JBBMEJ010000010">
    <property type="protein sequence ID" value="MEQ2371201.1"/>
    <property type="molecule type" value="Genomic_DNA"/>
</dbReference>
<evidence type="ECO:0000313" key="6">
    <source>
        <dbReference type="Proteomes" id="UP001473063"/>
    </source>
</evidence>
<keyword evidence="3" id="KW-0732">Signal</keyword>
<dbReference type="InterPro" id="IPR018337">
    <property type="entry name" value="Cell_wall/Cho-bd_repeat"/>
</dbReference>
<reference evidence="5 6" key="1">
    <citation type="submission" date="2024-03" db="EMBL/GenBank/DDBJ databases">
        <title>Human intestinal bacterial collection.</title>
        <authorList>
            <person name="Pauvert C."/>
            <person name="Hitch T.C.A."/>
            <person name="Clavel T."/>
        </authorList>
    </citation>
    <scope>NUCLEOTIDE SEQUENCE [LARGE SCALE GENOMIC DNA]</scope>
    <source>
        <strain evidence="5 6">CLA-JM-H16</strain>
    </source>
</reference>
<feature type="domain" description="Cell wall hydrolase SleB" evidence="4">
    <location>
        <begin position="293"/>
        <end position="420"/>
    </location>
</feature>
<name>A0ABV1BG45_9FIRM</name>
<evidence type="ECO:0000313" key="5">
    <source>
        <dbReference type="EMBL" id="MEQ2371201.1"/>
    </source>
</evidence>
<accession>A0ABV1BG45</accession>
<comment type="caution">
    <text evidence="5">The sequence shown here is derived from an EMBL/GenBank/DDBJ whole genome shotgun (WGS) entry which is preliminary data.</text>
</comment>
<evidence type="ECO:0000256" key="1">
    <source>
        <dbReference type="ARBA" id="ARBA00022737"/>
    </source>
</evidence>
<keyword evidence="6" id="KW-1185">Reference proteome</keyword>
<feature type="repeat" description="Cell wall-binding" evidence="2">
    <location>
        <begin position="189"/>
        <end position="208"/>
    </location>
</feature>
<dbReference type="PROSITE" id="PS51257">
    <property type="entry name" value="PROKAR_LIPOPROTEIN"/>
    <property type="match status" value="1"/>
</dbReference>
<proteinExistence type="predicted"/>
<dbReference type="Pfam" id="PF19127">
    <property type="entry name" value="Choline_bind_3"/>
    <property type="match status" value="3"/>
</dbReference>
<feature type="chain" id="PRO_5046160548" evidence="3">
    <location>
        <begin position="29"/>
        <end position="425"/>
    </location>
</feature>
<keyword evidence="5" id="KW-0378">Hydrolase</keyword>
<protein>
    <submittedName>
        <fullName evidence="5">Cell wall hydrolase</fullName>
    </submittedName>
</protein>
<dbReference type="SUPFAM" id="SSF69360">
    <property type="entry name" value="Cell wall binding repeat"/>
    <property type="match status" value="1"/>
</dbReference>
<keyword evidence="1" id="KW-0677">Repeat</keyword>
<organism evidence="5 6">
    <name type="scientific">Blautia aquisgranensis</name>
    <dbReference type="NCBI Taxonomy" id="3133153"/>
    <lineage>
        <taxon>Bacteria</taxon>
        <taxon>Bacillati</taxon>
        <taxon>Bacillota</taxon>
        <taxon>Clostridia</taxon>
        <taxon>Lachnospirales</taxon>
        <taxon>Lachnospiraceae</taxon>
        <taxon>Blautia</taxon>
    </lineage>
</organism>
<gene>
    <name evidence="5" type="ORF">WMO28_09640</name>
</gene>
<dbReference type="InterPro" id="IPR042047">
    <property type="entry name" value="SleB_dom1"/>
</dbReference>
<evidence type="ECO:0000259" key="4">
    <source>
        <dbReference type="Pfam" id="PF07486"/>
    </source>
</evidence>
<evidence type="ECO:0000256" key="3">
    <source>
        <dbReference type="SAM" id="SignalP"/>
    </source>
</evidence>
<dbReference type="Pfam" id="PF01473">
    <property type="entry name" value="Choline_bind_1"/>
    <property type="match status" value="1"/>
</dbReference>
<dbReference type="Gene3D" id="2.10.270.10">
    <property type="entry name" value="Cholin Binding"/>
    <property type="match status" value="2"/>
</dbReference>
<feature type="signal peptide" evidence="3">
    <location>
        <begin position="1"/>
        <end position="28"/>
    </location>
</feature>
<evidence type="ECO:0000256" key="2">
    <source>
        <dbReference type="PROSITE-ProRule" id="PRU00591"/>
    </source>
</evidence>
<dbReference type="RefSeq" id="WP_349056821.1">
    <property type="nucleotide sequence ID" value="NZ_JBBMEJ010000010.1"/>
</dbReference>
<dbReference type="Gene3D" id="1.10.10.2520">
    <property type="entry name" value="Cell wall hydrolase SleB, domain 1"/>
    <property type="match status" value="1"/>
</dbReference>
<dbReference type="Proteomes" id="UP001473063">
    <property type="component" value="Unassembled WGS sequence"/>
</dbReference>
<dbReference type="Pfam" id="PF07486">
    <property type="entry name" value="Hydrolase_2"/>
    <property type="match status" value="1"/>
</dbReference>
<sequence>MKNFKNKKWLKGLLLTALLIMGCTFLLHSETEVQAATAGFKTISGKTYYIKSDGSKQKGWLTLGKYKYYFSKTTGVQVKGWLKVSGKKTYYFTSKKGVMVTGWLTDSKNHKRYFNTKTGKLTRGWMTDSKGNKYYFTSGEGVMATGWMTNSKGQKRYFYSKSGVMATGWLNNTSKKITYYFDKTTGFMSTGLKTIDGKKYYFKSNGAMAVSTTVTVSGVTYTIASDGVATVKGSSTSRPNQTLSNGNIKVYDTKNSRYYTMVKEYKSHSGIANGKVTDEALLAALCESEAGNQGKIGMEAVALCVLNRTIKSDKEFPSTIRGVIYESIPGTTTAQYSVVRDGALLKRLNGNFENRTLAYQAAREAMTIFKNHVKNGKPRTLSGFKQKDFNYMYFMMNSYFKKQPLNFSKVKYEVYKDHTFFVDWV</sequence>
<dbReference type="GO" id="GO:0016787">
    <property type="term" value="F:hydrolase activity"/>
    <property type="evidence" value="ECO:0007669"/>
    <property type="project" value="UniProtKB-KW"/>
</dbReference>
<dbReference type="InterPro" id="IPR011105">
    <property type="entry name" value="Cell_wall_hydrolase_SleB"/>
</dbReference>
<dbReference type="PROSITE" id="PS51170">
    <property type="entry name" value="CW"/>
    <property type="match status" value="1"/>
</dbReference>